<evidence type="ECO:0000256" key="2">
    <source>
        <dbReference type="SAM" id="MobiDB-lite"/>
    </source>
</evidence>
<organism evidence="4 5">
    <name type="scientific">Diacronema lutheri</name>
    <name type="common">Unicellular marine alga</name>
    <name type="synonym">Monochrysis lutheri</name>
    <dbReference type="NCBI Taxonomy" id="2081491"/>
    <lineage>
        <taxon>Eukaryota</taxon>
        <taxon>Haptista</taxon>
        <taxon>Haptophyta</taxon>
        <taxon>Pavlovophyceae</taxon>
        <taxon>Pavlovales</taxon>
        <taxon>Pavlovaceae</taxon>
        <taxon>Diacronema</taxon>
    </lineage>
</organism>
<dbReference type="Proteomes" id="UP000751190">
    <property type="component" value="Unassembled WGS sequence"/>
</dbReference>
<accession>A0A8J6CKK9</accession>
<dbReference type="PANTHER" id="PTHR43948">
    <property type="entry name" value="DNAJ HOMOLOG SUBFAMILY B"/>
    <property type="match status" value="1"/>
</dbReference>
<dbReference type="InterPro" id="IPR001623">
    <property type="entry name" value="DnaJ_domain"/>
</dbReference>
<feature type="compositionally biased region" description="Basic and acidic residues" evidence="2">
    <location>
        <begin position="278"/>
        <end position="291"/>
    </location>
</feature>
<keyword evidence="5" id="KW-1185">Reference proteome</keyword>
<gene>
    <name evidence="4" type="ORF">KFE25_009624</name>
</gene>
<protein>
    <recommendedName>
        <fullName evidence="3">J domain-containing protein</fullName>
    </recommendedName>
</protein>
<proteinExistence type="predicted"/>
<dbReference type="InterPro" id="IPR018253">
    <property type="entry name" value="DnaJ_domain_CS"/>
</dbReference>
<dbReference type="PROSITE" id="PS50297">
    <property type="entry name" value="ANK_REP_REGION"/>
    <property type="match status" value="2"/>
</dbReference>
<evidence type="ECO:0000313" key="5">
    <source>
        <dbReference type="Proteomes" id="UP000751190"/>
    </source>
</evidence>
<name>A0A8J6CKK9_DIALT</name>
<keyword evidence="1" id="KW-0040">ANK repeat</keyword>
<dbReference type="EMBL" id="JAGTXO010000001">
    <property type="protein sequence ID" value="KAG8471203.1"/>
    <property type="molecule type" value="Genomic_DNA"/>
</dbReference>
<dbReference type="SMART" id="SM00271">
    <property type="entry name" value="DnaJ"/>
    <property type="match status" value="1"/>
</dbReference>
<dbReference type="Pfam" id="PF12796">
    <property type="entry name" value="Ank_2"/>
    <property type="match status" value="1"/>
</dbReference>
<dbReference type="SUPFAM" id="SSF46565">
    <property type="entry name" value="Chaperone J-domain"/>
    <property type="match status" value="1"/>
</dbReference>
<feature type="compositionally biased region" description="Low complexity" evidence="2">
    <location>
        <begin position="253"/>
        <end position="277"/>
    </location>
</feature>
<comment type="caution">
    <text evidence="4">The sequence shown here is derived from an EMBL/GenBank/DDBJ whole genome shotgun (WGS) entry which is preliminary data.</text>
</comment>
<evidence type="ECO:0000313" key="4">
    <source>
        <dbReference type="EMBL" id="KAG8471203.1"/>
    </source>
</evidence>
<dbReference type="GO" id="GO:0005737">
    <property type="term" value="C:cytoplasm"/>
    <property type="evidence" value="ECO:0007669"/>
    <property type="project" value="TreeGrafter"/>
</dbReference>
<dbReference type="GO" id="GO:0051087">
    <property type="term" value="F:protein-folding chaperone binding"/>
    <property type="evidence" value="ECO:0007669"/>
    <property type="project" value="TreeGrafter"/>
</dbReference>
<feature type="domain" description="J" evidence="3">
    <location>
        <begin position="11"/>
        <end position="76"/>
    </location>
</feature>
<dbReference type="InterPro" id="IPR036869">
    <property type="entry name" value="J_dom_sf"/>
</dbReference>
<dbReference type="InterPro" id="IPR036770">
    <property type="entry name" value="Ankyrin_rpt-contain_sf"/>
</dbReference>
<feature type="repeat" description="ANK" evidence="1">
    <location>
        <begin position="367"/>
        <end position="399"/>
    </location>
</feature>
<evidence type="ECO:0000259" key="3">
    <source>
        <dbReference type="PROSITE" id="PS50076"/>
    </source>
</evidence>
<dbReference type="PRINTS" id="PR00625">
    <property type="entry name" value="JDOMAIN"/>
</dbReference>
<dbReference type="Pfam" id="PF00226">
    <property type="entry name" value="DnaJ"/>
    <property type="match status" value="1"/>
</dbReference>
<dbReference type="AlphaFoldDB" id="A0A8J6CKK9"/>
<feature type="compositionally biased region" description="Basic residues" evidence="2">
    <location>
        <begin position="233"/>
        <end position="245"/>
    </location>
</feature>
<dbReference type="OrthoDB" id="10250354at2759"/>
<feature type="region of interest" description="Disordered" evidence="2">
    <location>
        <begin position="428"/>
        <end position="454"/>
    </location>
</feature>
<dbReference type="PROSITE" id="PS50076">
    <property type="entry name" value="DNAJ_2"/>
    <property type="match status" value="1"/>
</dbReference>
<dbReference type="GO" id="GO:0051082">
    <property type="term" value="F:unfolded protein binding"/>
    <property type="evidence" value="ECO:0007669"/>
    <property type="project" value="TreeGrafter"/>
</dbReference>
<sequence length="496" mass="51130">MSAAADPEAANLYERLGVARSANDEEIKKAYRRLALQYHPDKNASDESATGKFQHISEAYAVLSDAGKRRNYDQFGEADMDDFDLDDFMDAAFGEGGSFADVFAELIAMGGIEPEDDEDLDGMKRSFESYLKASMGKGDPDGKVLMPDGSRVPFAALADSEEMVALMMAAGGLGDDVDLEDEDELAELMAMMGAMGRGGAGGLGAFFGGAGLGGAGFGRVRAKGGARGPSGARGRRKRGANGKKSRAPEGRGESSSSSTSASGVARAAAAATPSRAPAARDRPERPARDDGDGAAAGSHTAVWLEHAKANDTAGLRRVLDKHPDVLGFQQSNALGNTALHWAAVRNGMQAVHWLLEHGLSVNVPNKVGSTPLHSAAANGCLQVASLLLERRADATLVDSSGETAQDKAVERGHVAVMQLLAQAAVSHQAGARQEAESGGSPPAAPPAAPLAGGGRSVSELLAELDMELARAAATMATADRAQLARALALVAAARAA</sequence>
<dbReference type="Gene3D" id="1.25.40.20">
    <property type="entry name" value="Ankyrin repeat-containing domain"/>
    <property type="match status" value="2"/>
</dbReference>
<evidence type="ECO:0000256" key="1">
    <source>
        <dbReference type="PROSITE-ProRule" id="PRU00023"/>
    </source>
</evidence>
<reference evidence="4" key="1">
    <citation type="submission" date="2021-05" db="EMBL/GenBank/DDBJ databases">
        <title>The genome of the haptophyte Pavlova lutheri (Diacronema luteri, Pavlovales) - a model for lipid biosynthesis in eukaryotic algae.</title>
        <authorList>
            <person name="Hulatt C.J."/>
            <person name="Posewitz M.C."/>
        </authorList>
    </citation>
    <scope>NUCLEOTIDE SEQUENCE</scope>
    <source>
        <strain evidence="4">NIVA-4/92</strain>
    </source>
</reference>
<feature type="repeat" description="ANK" evidence="1">
    <location>
        <begin position="334"/>
        <end position="366"/>
    </location>
</feature>
<dbReference type="SUPFAM" id="SSF48403">
    <property type="entry name" value="Ankyrin repeat"/>
    <property type="match status" value="1"/>
</dbReference>
<dbReference type="InterPro" id="IPR002110">
    <property type="entry name" value="Ankyrin_rpt"/>
</dbReference>
<dbReference type="SMART" id="SM00248">
    <property type="entry name" value="ANK"/>
    <property type="match status" value="3"/>
</dbReference>
<feature type="region of interest" description="Disordered" evidence="2">
    <location>
        <begin position="222"/>
        <end position="298"/>
    </location>
</feature>
<dbReference type="Gene3D" id="1.10.287.110">
    <property type="entry name" value="DnaJ domain"/>
    <property type="match status" value="1"/>
</dbReference>
<dbReference type="CDD" id="cd06257">
    <property type="entry name" value="DnaJ"/>
    <property type="match status" value="1"/>
</dbReference>
<dbReference type="GO" id="GO:0044183">
    <property type="term" value="F:protein folding chaperone"/>
    <property type="evidence" value="ECO:0007669"/>
    <property type="project" value="TreeGrafter"/>
</dbReference>
<dbReference type="PROSITE" id="PS00636">
    <property type="entry name" value="DNAJ_1"/>
    <property type="match status" value="1"/>
</dbReference>
<dbReference type="PANTHER" id="PTHR43948:SF10">
    <property type="entry name" value="MRJ, ISOFORM E"/>
    <property type="match status" value="1"/>
</dbReference>
<dbReference type="PROSITE" id="PS50088">
    <property type="entry name" value="ANK_REPEAT"/>
    <property type="match status" value="2"/>
</dbReference>